<evidence type="ECO:0000259" key="1">
    <source>
        <dbReference type="Pfam" id="PF00582"/>
    </source>
</evidence>
<dbReference type="Pfam" id="PF00582">
    <property type="entry name" value="Usp"/>
    <property type="match status" value="1"/>
</dbReference>
<accession>A0A9X1WZI7</accession>
<dbReference type="Gene3D" id="3.40.50.12370">
    <property type="match status" value="1"/>
</dbReference>
<evidence type="ECO:0000313" key="2">
    <source>
        <dbReference type="EMBL" id="MCJ8208507.1"/>
    </source>
</evidence>
<gene>
    <name evidence="2" type="ORF">MUY27_02220</name>
</gene>
<sequence length="285" mass="32479">MIKTILVFNDHSSEAEHAAELALGIAQKMNANLLLATIAKVKEGKRITAQEPVLVAGKQKAEPVTYSFQITLQEHLQQIVNKDKREGFKPAIKSLDLSDHAEIDLAALVIKNEIWMMVKGTSANQQANNFRSRINVQSVLNRVMCPLLLVPEQFELKDFEHIVYTADLRYSRLHVTKYLAEIAEAYGADMMLAHLSAKGIPHMEENYAHRFFDTEINNRVKYPKLWFNNICERNLTTAVDVLVNGMHTDMLAMVNHRFHFEQILGRYINNALPAHIAIPVMVFPY</sequence>
<feature type="domain" description="UspA" evidence="1">
    <location>
        <begin position="1"/>
        <end position="151"/>
    </location>
</feature>
<dbReference type="Proteomes" id="UP001139450">
    <property type="component" value="Unassembled WGS sequence"/>
</dbReference>
<proteinExistence type="predicted"/>
<comment type="caution">
    <text evidence="2">The sequence shown here is derived from an EMBL/GenBank/DDBJ whole genome shotgun (WGS) entry which is preliminary data.</text>
</comment>
<dbReference type="SUPFAM" id="SSF52402">
    <property type="entry name" value="Adenine nucleotide alpha hydrolases-like"/>
    <property type="match status" value="1"/>
</dbReference>
<evidence type="ECO:0000313" key="3">
    <source>
        <dbReference type="Proteomes" id="UP001139450"/>
    </source>
</evidence>
<keyword evidence="3" id="KW-1185">Reference proteome</keyword>
<dbReference type="InterPro" id="IPR006016">
    <property type="entry name" value="UspA"/>
</dbReference>
<organism evidence="2 3">
    <name type="scientific">Mucilaginibacter straminoryzae</name>
    <dbReference type="NCBI Taxonomy" id="2932774"/>
    <lineage>
        <taxon>Bacteria</taxon>
        <taxon>Pseudomonadati</taxon>
        <taxon>Bacteroidota</taxon>
        <taxon>Sphingobacteriia</taxon>
        <taxon>Sphingobacteriales</taxon>
        <taxon>Sphingobacteriaceae</taxon>
        <taxon>Mucilaginibacter</taxon>
    </lineage>
</organism>
<dbReference type="RefSeq" id="WP_245128336.1">
    <property type="nucleotide sequence ID" value="NZ_JALJEJ010000001.1"/>
</dbReference>
<name>A0A9X1WZI7_9SPHI</name>
<dbReference type="EMBL" id="JALJEJ010000001">
    <property type="protein sequence ID" value="MCJ8208507.1"/>
    <property type="molecule type" value="Genomic_DNA"/>
</dbReference>
<reference evidence="2" key="1">
    <citation type="submission" date="2022-04" db="EMBL/GenBank/DDBJ databases">
        <title>Mucilaginibacter sp. RS28 isolated from freshwater.</title>
        <authorList>
            <person name="Ko S.-R."/>
        </authorList>
    </citation>
    <scope>NUCLEOTIDE SEQUENCE</scope>
    <source>
        <strain evidence="2">RS28</strain>
    </source>
</reference>
<dbReference type="AlphaFoldDB" id="A0A9X1WZI7"/>
<protein>
    <submittedName>
        <fullName evidence="2">Universal stress protein</fullName>
    </submittedName>
</protein>